<dbReference type="STRING" id="857293.CAAU_0774"/>
<gene>
    <name evidence="1" type="ORF">CAAU_0774</name>
</gene>
<reference evidence="1 2" key="1">
    <citation type="journal article" date="2011" name="J. Bacteriol.">
        <title>Draft genome sequence of Caloramator australicus strain RC3T, a thermoanaerobe from the Great Artesian Basin of Australia.</title>
        <authorList>
            <person name="Ogg C.D."/>
            <person name="Patel B.K.C."/>
        </authorList>
    </citation>
    <scope>NUCLEOTIDE SEQUENCE [LARGE SCALE GENOMIC DNA]</scope>
    <source>
        <strain evidence="1 2">RC3</strain>
    </source>
</reference>
<proteinExistence type="predicted"/>
<comment type="caution">
    <text evidence="1">The sequence shown here is derived from an EMBL/GenBank/DDBJ whole genome shotgun (WGS) entry which is preliminary data.</text>
</comment>
<dbReference type="Proteomes" id="UP000007652">
    <property type="component" value="Unassembled WGS sequence"/>
</dbReference>
<accession>I7KT62</accession>
<name>I7KT62_9CLOT</name>
<dbReference type="RefSeq" id="WP_008908134.1">
    <property type="nucleotide sequence ID" value="NZ_CAKP01000036.1"/>
</dbReference>
<keyword evidence="2" id="KW-1185">Reference proteome</keyword>
<protein>
    <submittedName>
        <fullName evidence="1">Uncharacterized protein</fullName>
    </submittedName>
</protein>
<evidence type="ECO:0000313" key="1">
    <source>
        <dbReference type="EMBL" id="CCJ32858.1"/>
    </source>
</evidence>
<dbReference type="Gene3D" id="2.20.28.30">
    <property type="entry name" value="RNA polymerase ii, chain L"/>
    <property type="match status" value="1"/>
</dbReference>
<organism evidence="1 2">
    <name type="scientific">Caloramator australicus RC3</name>
    <dbReference type="NCBI Taxonomy" id="857293"/>
    <lineage>
        <taxon>Bacteria</taxon>
        <taxon>Bacillati</taxon>
        <taxon>Bacillota</taxon>
        <taxon>Clostridia</taxon>
        <taxon>Eubacteriales</taxon>
        <taxon>Clostridiaceae</taxon>
        <taxon>Caloramator</taxon>
    </lineage>
</organism>
<sequence length="77" mass="8702">MSDFDFNSLFGDSKLDIDCPNCNRKLTFTLKDVGKTIKCPKCSTLINLKKDSSFDKSIKSVDKSLKDLENAFKKFGK</sequence>
<dbReference type="AlphaFoldDB" id="I7KT62"/>
<dbReference type="OrthoDB" id="1809496at2"/>
<evidence type="ECO:0000313" key="2">
    <source>
        <dbReference type="Proteomes" id="UP000007652"/>
    </source>
</evidence>
<dbReference type="EMBL" id="CAKP01000036">
    <property type="protein sequence ID" value="CCJ32858.1"/>
    <property type="molecule type" value="Genomic_DNA"/>
</dbReference>